<proteinExistence type="predicted"/>
<dbReference type="EMBL" id="GBXM01010860">
    <property type="protein sequence ID" value="JAH97717.1"/>
    <property type="molecule type" value="Transcribed_RNA"/>
</dbReference>
<reference evidence="2" key="1">
    <citation type="submission" date="2014-11" db="EMBL/GenBank/DDBJ databases">
        <authorList>
            <person name="Amaro Gonzalez C."/>
        </authorList>
    </citation>
    <scope>NUCLEOTIDE SEQUENCE</scope>
</reference>
<keyword evidence="1" id="KW-1133">Transmembrane helix</keyword>
<reference evidence="2" key="2">
    <citation type="journal article" date="2015" name="Fish Shellfish Immunol.">
        <title>Early steps in the European eel (Anguilla anguilla)-Vibrio vulnificus interaction in the gills: Role of the RtxA13 toxin.</title>
        <authorList>
            <person name="Callol A."/>
            <person name="Pajuelo D."/>
            <person name="Ebbesson L."/>
            <person name="Teles M."/>
            <person name="MacKenzie S."/>
            <person name="Amaro C."/>
        </authorList>
    </citation>
    <scope>NUCLEOTIDE SEQUENCE</scope>
</reference>
<protein>
    <submittedName>
        <fullName evidence="2">Uncharacterized protein</fullName>
    </submittedName>
</protein>
<keyword evidence="1" id="KW-0812">Transmembrane</keyword>
<evidence type="ECO:0000313" key="2">
    <source>
        <dbReference type="EMBL" id="JAH97717.1"/>
    </source>
</evidence>
<evidence type="ECO:0000256" key="1">
    <source>
        <dbReference type="SAM" id="Phobius"/>
    </source>
</evidence>
<feature type="transmembrane region" description="Helical" evidence="1">
    <location>
        <begin position="13"/>
        <end position="41"/>
    </location>
</feature>
<keyword evidence="1" id="KW-0472">Membrane</keyword>
<dbReference type="AlphaFoldDB" id="A0A0E9X4Q1"/>
<organism evidence="2">
    <name type="scientific">Anguilla anguilla</name>
    <name type="common">European freshwater eel</name>
    <name type="synonym">Muraena anguilla</name>
    <dbReference type="NCBI Taxonomy" id="7936"/>
    <lineage>
        <taxon>Eukaryota</taxon>
        <taxon>Metazoa</taxon>
        <taxon>Chordata</taxon>
        <taxon>Craniata</taxon>
        <taxon>Vertebrata</taxon>
        <taxon>Euteleostomi</taxon>
        <taxon>Actinopterygii</taxon>
        <taxon>Neopterygii</taxon>
        <taxon>Teleostei</taxon>
        <taxon>Anguilliformes</taxon>
        <taxon>Anguillidae</taxon>
        <taxon>Anguilla</taxon>
    </lineage>
</organism>
<name>A0A0E9X4Q1_ANGAN</name>
<sequence>MALNWFETFHLRYILYCTAYVVPFIFRSGNSIVIGCSYYHFNHKYLAFRKEERMFNILLNSYTVQCPVQCPIQLH</sequence>
<accession>A0A0E9X4Q1</accession>